<keyword evidence="2" id="KW-1185">Reference proteome</keyword>
<organism evidence="1 2">
    <name type="scientific">Taklimakanibacter albus</name>
    <dbReference type="NCBI Taxonomy" id="2800327"/>
    <lineage>
        <taxon>Bacteria</taxon>
        <taxon>Pseudomonadati</taxon>
        <taxon>Pseudomonadota</taxon>
        <taxon>Alphaproteobacteria</taxon>
        <taxon>Hyphomicrobiales</taxon>
        <taxon>Aestuariivirgaceae</taxon>
        <taxon>Taklimakanibacter</taxon>
    </lineage>
</organism>
<keyword evidence="1" id="KW-0378">Hydrolase</keyword>
<dbReference type="EMBL" id="JAENHL010000008">
    <property type="protein sequence ID" value="MBK1869875.1"/>
    <property type="molecule type" value="Genomic_DNA"/>
</dbReference>
<gene>
    <name evidence="1" type="ORF">JHL16_26160</name>
</gene>
<sequence>MVLMMAPAAAQQGEALKIVTFGTSLTARGGWQEPLRRALSACRDAEVTIVNLAKSGMASDWGVTQIDKVLAEKPDVVLVEFAVNDSALDRFLSLAASGTNIEEIVTRLKAGDGKPAIYVMAMSPVSGLRGLIRPYLAQYEDLHAEIAQKLGVSFIDHRPAWAKLSADEIATAIADGIHPDPATAGRVMLPGLMKALAGADCQAARTE</sequence>
<protein>
    <submittedName>
        <fullName evidence="1">SGNH/GDSL hydrolase family protein</fullName>
    </submittedName>
</protein>
<dbReference type="Proteomes" id="UP000616151">
    <property type="component" value="Unassembled WGS sequence"/>
</dbReference>
<comment type="caution">
    <text evidence="1">The sequence shown here is derived from an EMBL/GenBank/DDBJ whole genome shotgun (WGS) entry which is preliminary data.</text>
</comment>
<accession>A0ACC5RBN7</accession>
<evidence type="ECO:0000313" key="2">
    <source>
        <dbReference type="Proteomes" id="UP000616151"/>
    </source>
</evidence>
<proteinExistence type="predicted"/>
<evidence type="ECO:0000313" key="1">
    <source>
        <dbReference type="EMBL" id="MBK1869875.1"/>
    </source>
</evidence>
<reference evidence="1" key="1">
    <citation type="submission" date="2021-01" db="EMBL/GenBank/DDBJ databases">
        <authorList>
            <person name="Sun Q."/>
        </authorList>
    </citation>
    <scope>NUCLEOTIDE SEQUENCE</scope>
    <source>
        <strain evidence="1">YIM B02566</strain>
    </source>
</reference>
<name>A0ACC5RBN7_9HYPH</name>